<accession>G4M370</accession>
<reference evidence="1 2" key="1">
    <citation type="submission" date="2011-09" db="EMBL/GenBank/DDBJ databases">
        <authorList>
            <person name="Carlier A."/>
        </authorList>
    </citation>
    <scope>NUCLEOTIDE SEQUENCE [LARGE SCALE GENOMIC DNA]</scope>
    <source>
        <strain evidence="1 2">UZHbot1</strain>
    </source>
</reference>
<dbReference type="GO" id="GO:0003677">
    <property type="term" value="F:DNA binding"/>
    <property type="evidence" value="ECO:0007669"/>
    <property type="project" value="InterPro"/>
</dbReference>
<dbReference type="SUPFAM" id="SSF47413">
    <property type="entry name" value="lambda repressor-like DNA-binding domains"/>
    <property type="match status" value="1"/>
</dbReference>
<comment type="caution">
    <text evidence="1">The sequence shown here is derived from an EMBL/GenBank/DDBJ whole genome shotgun (WGS) entry which is preliminary data.</text>
</comment>
<evidence type="ECO:0000313" key="1">
    <source>
        <dbReference type="EMBL" id="CCD35597.1"/>
    </source>
</evidence>
<dbReference type="Proteomes" id="UP000003511">
    <property type="component" value="Unassembled WGS sequence"/>
</dbReference>
<dbReference type="HOGENOM" id="CLU_183650_0_0_4"/>
<gene>
    <name evidence="1" type="ORF">BKIR_c107_4255</name>
</gene>
<dbReference type="InterPro" id="IPR010982">
    <property type="entry name" value="Lambda_DNA-bd_dom_sf"/>
</dbReference>
<dbReference type="AlphaFoldDB" id="G4M370"/>
<dbReference type="CDD" id="cd00093">
    <property type="entry name" value="HTH_XRE"/>
    <property type="match status" value="1"/>
</dbReference>
<dbReference type="InterPro" id="IPR001387">
    <property type="entry name" value="Cro/C1-type_HTH"/>
</dbReference>
<dbReference type="BioCyc" id="CBUR1055526:G10QW-263-MONOMER"/>
<dbReference type="EMBL" id="CAFE01000011">
    <property type="protein sequence ID" value="CCD35597.1"/>
    <property type="molecule type" value="Genomic_DNA"/>
</dbReference>
<protein>
    <submittedName>
        <fullName evidence="1">KorC</fullName>
    </submittedName>
</protein>
<keyword evidence="2" id="KW-1185">Reference proteome</keyword>
<name>G4M370_9BURK</name>
<organism evidence="1 2">
    <name type="scientific">Candidatus Paraburkholderia kirkii UZHbot1</name>
    <dbReference type="NCBI Taxonomy" id="1055526"/>
    <lineage>
        <taxon>Bacteria</taxon>
        <taxon>Pseudomonadati</taxon>
        <taxon>Pseudomonadota</taxon>
        <taxon>Betaproteobacteria</taxon>
        <taxon>Burkholderiales</taxon>
        <taxon>Burkholderiaceae</taxon>
        <taxon>Paraburkholderia</taxon>
    </lineage>
</organism>
<sequence length="85" mass="9641">MTETTIRAAYLRPYFETWEPPTGEEVREILRRAGLSSAQAAKLVGVSDSRQVRRWTGDDAPISYSAWAILCDFAGIEKIWIEHQA</sequence>
<proteinExistence type="predicted"/>
<reference evidence="1 2" key="2">
    <citation type="submission" date="2011-10" db="EMBL/GenBank/DDBJ databases">
        <title>Draft genome sequence of Candidatus Burkholderia kirkii.</title>
        <authorList>
            <person name="Carlier A.L."/>
            <person name="Eberl L."/>
        </authorList>
    </citation>
    <scope>NUCLEOTIDE SEQUENCE [LARGE SCALE GENOMIC DNA]</scope>
    <source>
        <strain evidence="1 2">UZHbot1</strain>
    </source>
</reference>
<evidence type="ECO:0000313" key="2">
    <source>
        <dbReference type="Proteomes" id="UP000003511"/>
    </source>
</evidence>